<dbReference type="PANTHER" id="PTHR34351">
    <property type="entry name" value="SLR1927 PROTEIN-RELATED"/>
    <property type="match status" value="1"/>
</dbReference>
<organism evidence="2 3">
    <name type="scientific">Neglectibacter timonensis</name>
    <dbReference type="NCBI Taxonomy" id="1776382"/>
    <lineage>
        <taxon>Bacteria</taxon>
        <taxon>Bacillati</taxon>
        <taxon>Bacillota</taxon>
        <taxon>Clostridia</taxon>
        <taxon>Eubacteriales</taxon>
        <taxon>Oscillospiraceae</taxon>
        <taxon>Neglectibacter</taxon>
    </lineage>
</organism>
<keyword evidence="3" id="KW-1185">Reference proteome</keyword>
<keyword evidence="1" id="KW-0812">Transmembrane</keyword>
<dbReference type="EMBL" id="JANFZH010000001">
    <property type="protein sequence ID" value="MCQ4838428.1"/>
    <property type="molecule type" value="Genomic_DNA"/>
</dbReference>
<sequence length="385" mass="42744">MAKNRLEYALILLCTALFYICFVGYLSFYVFMLTLILPLFSLLCSLPAMLGVRAELHAAVDSTHKGESLPLRLQIRTSFFLPGGRVKLQLQLRNTLTGEETGESFSLTAGHAPVRIEHRLASEHCGRLIFRISELRVYDYLGLFSFRKRQKRGDSFTALCYPKVHPIFPGLLPSTLPDLDGDRYSTVRSGDDPSEIFGLRDYREGDRLSRIHWKLSEKSGKTLVKELSLPISTRLLFLLDLNGDSGELDCLLDVLASLSAFLAAQELPHRIQYRGSGGMGGADILREDDLPLLWKELLCAGRRKPSQPLLEPGQALPSGITHAVLLCSQLQPEALSVLRDAMPSARLTVLAPQGCLPIPELNAFGAELLRLDPEKLPESLSGFML</sequence>
<gene>
    <name evidence="2" type="ORF">NE695_00690</name>
</gene>
<keyword evidence="1" id="KW-1133">Transmembrane helix</keyword>
<protein>
    <submittedName>
        <fullName evidence="2">DUF58 domain-containing protein</fullName>
    </submittedName>
</protein>
<evidence type="ECO:0000256" key="1">
    <source>
        <dbReference type="SAM" id="Phobius"/>
    </source>
</evidence>
<evidence type="ECO:0000313" key="3">
    <source>
        <dbReference type="Proteomes" id="UP001524473"/>
    </source>
</evidence>
<name>A0ABT1RUU6_9FIRM</name>
<dbReference type="RefSeq" id="WP_256191443.1">
    <property type="nucleotide sequence ID" value="NZ_CAJKKG010000069.1"/>
</dbReference>
<proteinExistence type="predicted"/>
<dbReference type="Proteomes" id="UP001524473">
    <property type="component" value="Unassembled WGS sequence"/>
</dbReference>
<accession>A0ABT1RUU6</accession>
<evidence type="ECO:0000313" key="2">
    <source>
        <dbReference type="EMBL" id="MCQ4838428.1"/>
    </source>
</evidence>
<keyword evidence="1" id="KW-0472">Membrane</keyword>
<feature type="transmembrane region" description="Helical" evidence="1">
    <location>
        <begin position="7"/>
        <end position="25"/>
    </location>
</feature>
<comment type="caution">
    <text evidence="2">The sequence shown here is derived from an EMBL/GenBank/DDBJ whole genome shotgun (WGS) entry which is preliminary data.</text>
</comment>
<reference evidence="2 3" key="1">
    <citation type="submission" date="2022-06" db="EMBL/GenBank/DDBJ databases">
        <title>Isolation of gut microbiota from human fecal samples.</title>
        <authorList>
            <person name="Pamer E.G."/>
            <person name="Barat B."/>
            <person name="Waligurski E."/>
            <person name="Medina S."/>
            <person name="Paddock L."/>
            <person name="Mostad J."/>
        </authorList>
    </citation>
    <scope>NUCLEOTIDE SEQUENCE [LARGE SCALE GENOMIC DNA]</scope>
    <source>
        <strain evidence="2 3">DFI.9.73</strain>
    </source>
</reference>